<dbReference type="InterPro" id="IPR036938">
    <property type="entry name" value="PAP2/HPO_sf"/>
</dbReference>
<dbReference type="RefSeq" id="WP_175503393.1">
    <property type="nucleotide sequence ID" value="NZ_CAURQT010000018.1"/>
</dbReference>
<reference evidence="11 12" key="1">
    <citation type="submission" date="2020-06" db="EMBL/GenBank/DDBJ databases">
        <title>Acidovorax antarctica sp. nov., isolated from Corinth ice sheet soil, Antarctic Fields Peninsula.</title>
        <authorList>
            <person name="Xu Q."/>
            <person name="Peng F."/>
        </authorList>
    </citation>
    <scope>NUCLEOTIDE SEQUENCE [LARGE SCALE GENOMIC DNA]</scope>
    <source>
        <strain evidence="11 12">16-35-5</strain>
    </source>
</reference>
<dbReference type="InterPro" id="IPR001011">
    <property type="entry name" value="Acid_Pase_classA_bac"/>
</dbReference>
<evidence type="ECO:0000256" key="4">
    <source>
        <dbReference type="ARBA" id="ARBA00012646"/>
    </source>
</evidence>
<dbReference type="PRINTS" id="PR00483">
    <property type="entry name" value="BACPHPHTASE"/>
</dbReference>
<feature type="signal peptide" evidence="9">
    <location>
        <begin position="1"/>
        <end position="18"/>
    </location>
</feature>
<dbReference type="Proteomes" id="UP000509579">
    <property type="component" value="Chromosome"/>
</dbReference>
<feature type="chain" id="PRO_5027120103" description="Acid phosphatase" evidence="9">
    <location>
        <begin position="19"/>
        <end position="272"/>
    </location>
</feature>
<keyword evidence="6" id="KW-0574">Periplasm</keyword>
<keyword evidence="5 9" id="KW-0732">Signal</keyword>
<evidence type="ECO:0000256" key="6">
    <source>
        <dbReference type="ARBA" id="ARBA00022764"/>
    </source>
</evidence>
<feature type="domain" description="Phosphatidic acid phosphatase type 2/haloperoxidase" evidence="10">
    <location>
        <begin position="119"/>
        <end position="231"/>
    </location>
</feature>
<name>A0A6N1X2F6_9BURK</name>
<evidence type="ECO:0000256" key="3">
    <source>
        <dbReference type="ARBA" id="ARBA00009017"/>
    </source>
</evidence>
<evidence type="ECO:0000256" key="2">
    <source>
        <dbReference type="ARBA" id="ARBA00004418"/>
    </source>
</evidence>
<dbReference type="SUPFAM" id="SSF48317">
    <property type="entry name" value="Acid phosphatase/Vanadium-dependent haloperoxidase"/>
    <property type="match status" value="1"/>
</dbReference>
<comment type="catalytic activity">
    <reaction evidence="1 8">
        <text>a phosphate monoester + H2O = an alcohol + phosphate</text>
        <dbReference type="Rhea" id="RHEA:15017"/>
        <dbReference type="ChEBI" id="CHEBI:15377"/>
        <dbReference type="ChEBI" id="CHEBI:30879"/>
        <dbReference type="ChEBI" id="CHEBI:43474"/>
        <dbReference type="ChEBI" id="CHEBI:67140"/>
        <dbReference type="EC" id="3.1.3.2"/>
    </reaction>
</comment>
<evidence type="ECO:0000256" key="1">
    <source>
        <dbReference type="ARBA" id="ARBA00000032"/>
    </source>
</evidence>
<dbReference type="PROSITE" id="PS01157">
    <property type="entry name" value="ACID_PHOSPH_CL_A"/>
    <property type="match status" value="1"/>
</dbReference>
<dbReference type="PROSITE" id="PS51257">
    <property type="entry name" value="PROKAR_LIPOPROTEIN"/>
    <property type="match status" value="1"/>
</dbReference>
<dbReference type="InterPro" id="IPR000326">
    <property type="entry name" value="PAP2/HPO"/>
</dbReference>
<keyword evidence="7 8" id="KW-0378">Hydrolase</keyword>
<dbReference type="Gene3D" id="1.20.144.10">
    <property type="entry name" value="Phosphatidic acid phosphatase type 2/haloperoxidase"/>
    <property type="match status" value="1"/>
</dbReference>
<dbReference type="SMART" id="SM00014">
    <property type="entry name" value="acidPPc"/>
    <property type="match status" value="1"/>
</dbReference>
<accession>A0A6N1X2F6</accession>
<dbReference type="Pfam" id="PF01569">
    <property type="entry name" value="PAP2"/>
    <property type="match status" value="1"/>
</dbReference>
<dbReference type="AlphaFoldDB" id="A0A6N1X2F6"/>
<evidence type="ECO:0000256" key="7">
    <source>
        <dbReference type="ARBA" id="ARBA00022801"/>
    </source>
</evidence>
<dbReference type="KEGG" id="aant:HUK68_06080"/>
<comment type="subcellular location">
    <subcellularLocation>
        <location evidence="2">Periplasm</location>
    </subcellularLocation>
</comment>
<dbReference type="EMBL" id="CP054840">
    <property type="protein sequence ID" value="QKV52513.1"/>
    <property type="molecule type" value="Genomic_DNA"/>
</dbReference>
<dbReference type="InterPro" id="IPR018296">
    <property type="entry name" value="Acid_Pase_classA_bac_CS"/>
</dbReference>
<keyword evidence="12" id="KW-1185">Reference proteome</keyword>
<proteinExistence type="inferred from homology"/>
<dbReference type="CDD" id="cd03397">
    <property type="entry name" value="PAP2_acid_phosphatase"/>
    <property type="match status" value="1"/>
</dbReference>
<dbReference type="PIRSF" id="PIRSF000897">
    <property type="entry name" value="Acid_Ptase_ClsA"/>
    <property type="match status" value="1"/>
</dbReference>
<dbReference type="GO" id="GO:0030288">
    <property type="term" value="C:outer membrane-bounded periplasmic space"/>
    <property type="evidence" value="ECO:0007669"/>
    <property type="project" value="InterPro"/>
</dbReference>
<evidence type="ECO:0000313" key="12">
    <source>
        <dbReference type="Proteomes" id="UP000509579"/>
    </source>
</evidence>
<gene>
    <name evidence="11" type="ORF">HUK68_06080</name>
</gene>
<evidence type="ECO:0000256" key="5">
    <source>
        <dbReference type="ARBA" id="ARBA00022729"/>
    </source>
</evidence>
<dbReference type="EC" id="3.1.3.2" evidence="4 8"/>
<dbReference type="GO" id="GO:0003993">
    <property type="term" value="F:acid phosphatase activity"/>
    <property type="evidence" value="ECO:0007669"/>
    <property type="project" value="UniProtKB-EC"/>
</dbReference>
<organism evidence="11 12">
    <name type="scientific">Comamonas antarctica</name>
    <dbReference type="NCBI Taxonomy" id="2743470"/>
    <lineage>
        <taxon>Bacteria</taxon>
        <taxon>Pseudomonadati</taxon>
        <taxon>Pseudomonadota</taxon>
        <taxon>Betaproteobacteria</taxon>
        <taxon>Burkholderiales</taxon>
        <taxon>Comamonadaceae</taxon>
        <taxon>Comamonas</taxon>
    </lineage>
</organism>
<evidence type="ECO:0000313" key="11">
    <source>
        <dbReference type="EMBL" id="QKV52513.1"/>
    </source>
</evidence>
<evidence type="ECO:0000256" key="9">
    <source>
        <dbReference type="SAM" id="SignalP"/>
    </source>
</evidence>
<sequence>MKTLLAIVALTVAGCAHVPDPAQPAQPAKVPEILPGFLQGYLSKEALPNSLALIPPPPAPGSGAFAFDEEIMRKSLALHGTPRWTQATLDADLRFPHAADTFSCVLGVSVTQARTPYLYQLLRRTMTDAGLATYSAKDHYQRTRPFVANQAPICTPQEQAFLAKDGSYPSGHTAIGWAWAMVLIEIAPARTDAIAARGRAFGENRNICNVHWRSDVLEGRFVAAATVARLQSEPAFRSDLAAAKKELAAAQASGAKPTRDCRAEAAALAQPL</sequence>
<protein>
    <recommendedName>
        <fullName evidence="4 8">Acid phosphatase</fullName>
        <ecNumber evidence="4 8">3.1.3.2</ecNumber>
    </recommendedName>
</protein>
<evidence type="ECO:0000259" key="10">
    <source>
        <dbReference type="SMART" id="SM00014"/>
    </source>
</evidence>
<comment type="similarity">
    <text evidence="3 8">Belongs to the class A bacterial acid phosphatase family.</text>
</comment>
<evidence type="ECO:0000256" key="8">
    <source>
        <dbReference type="PIRNR" id="PIRNR000897"/>
    </source>
</evidence>